<name>C5L169_PERM5</name>
<dbReference type="SUPFAM" id="SSF50370">
    <property type="entry name" value="Ricin B-like lectins"/>
    <property type="match status" value="1"/>
</dbReference>
<dbReference type="InParanoid" id="C5L169"/>
<reference evidence="2 3" key="1">
    <citation type="submission" date="2008-07" db="EMBL/GenBank/DDBJ databases">
        <authorList>
            <person name="El-Sayed N."/>
            <person name="Caler E."/>
            <person name="Inman J."/>
            <person name="Amedeo P."/>
            <person name="Hass B."/>
            <person name="Wortman J."/>
        </authorList>
    </citation>
    <scope>NUCLEOTIDE SEQUENCE [LARGE SCALE GENOMIC DNA]</scope>
    <source>
        <strain evidence="3">ATCC 50983 / TXsc</strain>
    </source>
</reference>
<keyword evidence="1" id="KW-1133">Transmembrane helix</keyword>
<dbReference type="InterPro" id="IPR035992">
    <property type="entry name" value="Ricin_B-like_lectins"/>
</dbReference>
<keyword evidence="1" id="KW-0812">Transmembrane</keyword>
<dbReference type="GeneID" id="9052372"/>
<evidence type="ECO:0000256" key="1">
    <source>
        <dbReference type="SAM" id="Phobius"/>
    </source>
</evidence>
<dbReference type="AlphaFoldDB" id="C5L169"/>
<sequence>MASKHGRGSPLITRICLLIGPVLALGIIRPLRWSGISMALMMAAMSTLVYLFLRKDMMFSIVTAILLANQIALIVSLRDYNMNSAWIHSMDSPASVGYQHVEYKAGDELRSASYPYVSVMVYVPRSLEGSGKIPSSDISRTVDEVLENSSKSLIKEVILYAPENYLLSGARTTNPFVRFCSSKDVPKYMECTSEQTDTIIFVQAGVTGLKRDWLNGIAREALVRKYSIAIPVVHYGGTDRVQGAVDKDYHIAALNIEKMDESPVMPQLAVFATTKFWLNEIDTNQKLLSEHRSLSLSMRTWLCGGQIIVSRLSEVTIPQDYIVTASQLRQPSVPFNEWLVDDIAQVNRKCPHDLDWFMSKFRDPLVYANAMAYESFMLQKPEGCLAHRDGVFRVESDCNPNDKAQRFYWQNKGTMLKALAEEDRCLDAASPRQEGARPVSYWCMVGNDNQEFELEGNRIVWKSYCLASTSNGDLEFQLCRDDTSGNPIAAQNWVDANKRWENVDSLGAPELF</sequence>
<evidence type="ECO:0000313" key="2">
    <source>
        <dbReference type="EMBL" id="EER09476.1"/>
    </source>
</evidence>
<accession>C5L169</accession>
<dbReference type="PROSITE" id="PS50231">
    <property type="entry name" value="RICIN_B_LECTIN"/>
    <property type="match status" value="1"/>
</dbReference>
<keyword evidence="3" id="KW-1185">Reference proteome</keyword>
<evidence type="ECO:0000313" key="3">
    <source>
        <dbReference type="Proteomes" id="UP000007800"/>
    </source>
</evidence>
<protein>
    <submittedName>
        <fullName evidence="2">Uncharacterized protein</fullName>
    </submittedName>
</protein>
<dbReference type="EMBL" id="GG678232">
    <property type="protein sequence ID" value="EER09476.1"/>
    <property type="molecule type" value="Genomic_DNA"/>
</dbReference>
<gene>
    <name evidence="2" type="ORF">Pmar_PMAR016407</name>
</gene>
<organism evidence="3">
    <name type="scientific">Perkinsus marinus (strain ATCC 50983 / TXsc)</name>
    <dbReference type="NCBI Taxonomy" id="423536"/>
    <lineage>
        <taxon>Eukaryota</taxon>
        <taxon>Sar</taxon>
        <taxon>Alveolata</taxon>
        <taxon>Perkinsozoa</taxon>
        <taxon>Perkinsea</taxon>
        <taxon>Perkinsida</taxon>
        <taxon>Perkinsidae</taxon>
        <taxon>Perkinsus</taxon>
    </lineage>
</organism>
<feature type="transmembrane region" description="Helical" evidence="1">
    <location>
        <begin position="12"/>
        <end position="28"/>
    </location>
</feature>
<dbReference type="OrthoDB" id="431773at2759"/>
<dbReference type="Gene3D" id="2.80.10.50">
    <property type="match status" value="1"/>
</dbReference>
<feature type="transmembrane region" description="Helical" evidence="1">
    <location>
        <begin position="34"/>
        <end position="53"/>
    </location>
</feature>
<feature type="transmembrane region" description="Helical" evidence="1">
    <location>
        <begin position="58"/>
        <end position="77"/>
    </location>
</feature>
<keyword evidence="1" id="KW-0472">Membrane</keyword>
<proteinExistence type="predicted"/>
<dbReference type="Proteomes" id="UP000007800">
    <property type="component" value="Unassembled WGS sequence"/>
</dbReference>
<dbReference type="RefSeq" id="XP_002777660.1">
    <property type="nucleotide sequence ID" value="XM_002777614.1"/>
</dbReference>